<dbReference type="HOGENOM" id="CLU_027579_3_0_6"/>
<dbReference type="STRING" id="630626.EBL_c39390"/>
<dbReference type="RefSeq" id="WP_002442513.1">
    <property type="nucleotide sequence ID" value="NC_017910.1"/>
</dbReference>
<dbReference type="GO" id="GO:0005737">
    <property type="term" value="C:cytoplasm"/>
    <property type="evidence" value="ECO:0007669"/>
    <property type="project" value="UniProtKB-SubCell"/>
</dbReference>
<keyword evidence="7 15" id="KW-0949">S-adenosyl-L-methionine</keyword>
<dbReference type="GO" id="GO:0046872">
    <property type="term" value="F:metal ion binding"/>
    <property type="evidence" value="ECO:0007669"/>
    <property type="project" value="UniProtKB-KW"/>
</dbReference>
<evidence type="ECO:0000256" key="9">
    <source>
        <dbReference type="ARBA" id="ARBA00023002"/>
    </source>
</evidence>
<dbReference type="SMART" id="SM00729">
    <property type="entry name" value="Elp3"/>
    <property type="match status" value="1"/>
</dbReference>
<dbReference type="CDD" id="cd01335">
    <property type="entry name" value="Radical_SAM"/>
    <property type="match status" value="1"/>
</dbReference>
<evidence type="ECO:0000259" key="18">
    <source>
        <dbReference type="PROSITE" id="PS51918"/>
    </source>
</evidence>
<feature type="binding site" evidence="17">
    <location>
        <position position="62"/>
    </location>
    <ligand>
        <name>[4Fe-4S] cluster</name>
        <dbReference type="ChEBI" id="CHEBI:49883"/>
        <note>4Fe-4S-S-AdoMet</note>
    </ligand>
</feature>
<evidence type="ECO:0000256" key="8">
    <source>
        <dbReference type="ARBA" id="ARBA00022723"/>
    </source>
</evidence>
<dbReference type="GO" id="GO:0051539">
    <property type="term" value="F:4 iron, 4 sulfur cluster binding"/>
    <property type="evidence" value="ECO:0007669"/>
    <property type="project" value="UniProtKB-KW"/>
</dbReference>
<feature type="domain" description="Radical SAM core" evidence="18">
    <location>
        <begin position="47"/>
        <end position="280"/>
    </location>
</feature>
<dbReference type="Proteomes" id="UP000001955">
    <property type="component" value="Chromosome"/>
</dbReference>
<organism evidence="19 20">
    <name type="scientific">Shimwellia blattae (strain ATCC 29907 / DSM 4481 / JCM 1650 / NBRC 105725 / CDC 9005-74)</name>
    <name type="common">Escherichia blattae</name>
    <dbReference type="NCBI Taxonomy" id="630626"/>
    <lineage>
        <taxon>Bacteria</taxon>
        <taxon>Pseudomonadati</taxon>
        <taxon>Pseudomonadota</taxon>
        <taxon>Gammaproteobacteria</taxon>
        <taxon>Enterobacterales</taxon>
        <taxon>Enterobacteriaceae</taxon>
        <taxon>Shimwellia</taxon>
    </lineage>
</organism>
<evidence type="ECO:0000256" key="16">
    <source>
        <dbReference type="PIRSR" id="PIRSR000167-1"/>
    </source>
</evidence>
<feature type="binding site" evidence="16">
    <location>
        <position position="112"/>
    </location>
    <ligand>
        <name>S-adenosyl-L-methionine</name>
        <dbReference type="ChEBI" id="CHEBI:59789"/>
        <label>1</label>
    </ligand>
</feature>
<feature type="binding site" evidence="17">
    <location>
        <position position="66"/>
    </location>
    <ligand>
        <name>[4Fe-4S] cluster</name>
        <dbReference type="ChEBI" id="CHEBI:49883"/>
        <note>4Fe-4S-S-AdoMet</note>
    </ligand>
</feature>
<dbReference type="PANTHER" id="PTHR13932">
    <property type="entry name" value="COPROPORPHYRINIGEN III OXIDASE"/>
    <property type="match status" value="1"/>
</dbReference>
<evidence type="ECO:0000313" key="20">
    <source>
        <dbReference type="Proteomes" id="UP000001955"/>
    </source>
</evidence>
<dbReference type="InterPro" id="IPR013785">
    <property type="entry name" value="Aldolase_TIM"/>
</dbReference>
<dbReference type="Pfam" id="PF04055">
    <property type="entry name" value="Radical_SAM"/>
    <property type="match status" value="1"/>
</dbReference>
<dbReference type="InterPro" id="IPR058240">
    <property type="entry name" value="rSAM_sf"/>
</dbReference>
<dbReference type="EMBL" id="CP001560">
    <property type="protein sequence ID" value="AFJ48967.1"/>
    <property type="molecule type" value="Genomic_DNA"/>
</dbReference>
<dbReference type="SFLD" id="SFLDG01065">
    <property type="entry name" value="anaerobic_coproporphyrinogen-I"/>
    <property type="match status" value="1"/>
</dbReference>
<dbReference type="InterPro" id="IPR007197">
    <property type="entry name" value="rSAM"/>
</dbReference>
<dbReference type="PANTHER" id="PTHR13932:SF6">
    <property type="entry name" value="OXYGEN-INDEPENDENT COPROPORPHYRINOGEN III OXIDASE"/>
    <property type="match status" value="1"/>
</dbReference>
<dbReference type="OrthoDB" id="9808022at2"/>
<keyword evidence="10 15" id="KW-0408">Iron</keyword>
<gene>
    <name evidence="19" type="primary">hemN</name>
    <name evidence="19" type="ordered locus">EBL_c39390</name>
</gene>
<evidence type="ECO:0000256" key="4">
    <source>
        <dbReference type="ARBA" id="ARBA00011245"/>
    </source>
</evidence>
<feature type="binding site" evidence="16">
    <location>
        <position position="145"/>
    </location>
    <ligand>
        <name>S-adenosyl-L-methionine</name>
        <dbReference type="ChEBI" id="CHEBI:59789"/>
        <label>1</label>
    </ligand>
</feature>
<evidence type="ECO:0000256" key="6">
    <source>
        <dbReference type="ARBA" id="ARBA00022490"/>
    </source>
</evidence>
<feature type="binding site" evidence="16">
    <location>
        <begin position="68"/>
        <end position="70"/>
    </location>
    <ligand>
        <name>S-adenosyl-L-methionine</name>
        <dbReference type="ChEBI" id="CHEBI:59789"/>
        <label>2</label>
    </ligand>
</feature>
<evidence type="ECO:0000256" key="17">
    <source>
        <dbReference type="PIRSR" id="PIRSR000167-2"/>
    </source>
</evidence>
<feature type="binding site" evidence="17">
    <location>
        <position position="69"/>
    </location>
    <ligand>
        <name>[4Fe-4S] cluster</name>
        <dbReference type="ChEBI" id="CHEBI:49883"/>
        <note>4Fe-4S-S-AdoMet</note>
    </ligand>
</feature>
<comment type="subcellular location">
    <subcellularLocation>
        <location evidence="1 15">Cytoplasm</location>
    </subcellularLocation>
</comment>
<evidence type="ECO:0000256" key="1">
    <source>
        <dbReference type="ARBA" id="ARBA00004496"/>
    </source>
</evidence>
<accession>I2BEL3</accession>
<feature type="binding site" evidence="16">
    <location>
        <position position="209"/>
    </location>
    <ligand>
        <name>S-adenosyl-L-methionine</name>
        <dbReference type="ChEBI" id="CHEBI:59789"/>
        <label>2</label>
    </ligand>
</feature>
<sequence length="457" mass="52527">MSEQLIEWDLALIQKYNYSGPRYTSYPTALEFSTDFGAADFTRAIARYPQRPLSLYVHIPFCHKLCYFCGCNKLVTRQQHKADQYLDVLEQEIIHRAPLFAGRKVSQMHWGGGTPTYLSKAQITRLVGLLRRYFDFSPDAEMSIEVDPREIALDVIDHLRQEGFTRLSMGVQDFNKEVQRLVNREQDEDFIFALLNRAREVGFTSTNIDLIYGLPKQTPESFAFTLQRVVELNPDRLSVFNYAHLPQLFAAQRKIKDSDLPDARQKLDILQETISSLTTAGYQFIGMDHFARPEDELAVAQRNGVLHRNFQGYTTQGDTDLLGMGVSAISMIGDCYAQNQKDLKAYYQQVDEQSDALWRGLALTRDDCIRRDVIKALICNFRLAFSDTEQQWGITFRDYFADDLALLQPLAADGLVETDAQGIRVTAKGRLLIRNICMCFDIYLRRKARLQQFSRVI</sequence>
<keyword evidence="5 15" id="KW-0004">4Fe-4S</keyword>
<evidence type="ECO:0000256" key="10">
    <source>
        <dbReference type="ARBA" id="ARBA00023004"/>
    </source>
</evidence>
<dbReference type="InterPro" id="IPR010723">
    <property type="entry name" value="HemN_C"/>
</dbReference>
<dbReference type="FunFam" id="1.10.10.920:FF:000001">
    <property type="entry name" value="Coproporphyrinogen-III oxidase"/>
    <property type="match status" value="1"/>
</dbReference>
<evidence type="ECO:0000256" key="7">
    <source>
        <dbReference type="ARBA" id="ARBA00022691"/>
    </source>
</evidence>
<evidence type="ECO:0000256" key="5">
    <source>
        <dbReference type="ARBA" id="ARBA00022485"/>
    </source>
</evidence>
<dbReference type="SFLD" id="SFLDF00277">
    <property type="entry name" value="oxygen-independent_coproporphy"/>
    <property type="match status" value="1"/>
</dbReference>
<dbReference type="GO" id="GO:0051989">
    <property type="term" value="F:coproporphyrinogen dehydrogenase activity"/>
    <property type="evidence" value="ECO:0007669"/>
    <property type="project" value="UniProtKB-EC"/>
</dbReference>
<comment type="cofactor">
    <cofactor evidence="15 17">
        <name>[4Fe-4S] cluster</name>
        <dbReference type="ChEBI" id="CHEBI:49883"/>
    </cofactor>
    <text evidence="15 17">Binds 1 [4Fe-4S] cluster. The cluster is coordinated with 3 cysteines and an exchangeable S-adenosyl-L-methionine.</text>
</comment>
<name>I2BEL3_SHIBC</name>
<dbReference type="SUPFAM" id="SSF102114">
    <property type="entry name" value="Radical SAM enzymes"/>
    <property type="match status" value="1"/>
</dbReference>
<comment type="similarity">
    <text evidence="3 15">Belongs to the anaerobic coproporphyrinogen-III oxidase family.</text>
</comment>
<evidence type="ECO:0000313" key="19">
    <source>
        <dbReference type="EMBL" id="AFJ48967.1"/>
    </source>
</evidence>
<keyword evidence="11 15" id="KW-0411">Iron-sulfur</keyword>
<dbReference type="Pfam" id="PF06969">
    <property type="entry name" value="HemN_C"/>
    <property type="match status" value="1"/>
</dbReference>
<keyword evidence="9 15" id="KW-0560">Oxidoreductase</keyword>
<evidence type="ECO:0000256" key="13">
    <source>
        <dbReference type="ARBA" id="ARBA00024295"/>
    </source>
</evidence>
<feature type="binding site" evidence="16">
    <location>
        <position position="329"/>
    </location>
    <ligand>
        <name>S-adenosyl-L-methionine</name>
        <dbReference type="ChEBI" id="CHEBI:59789"/>
        <label>1</label>
    </ligand>
</feature>
<reference evidence="19 20" key="1">
    <citation type="journal article" date="2012" name="J. Bacteriol.">
        <title>Complete genome sequence of the B12-producing Shimwellia blattae strain DSM 4481, isolated from a cockroach.</title>
        <authorList>
            <person name="Brzuszkiewicz E."/>
            <person name="Waschkowitz T."/>
            <person name="Wiezer A."/>
            <person name="Daniel R."/>
        </authorList>
    </citation>
    <scope>NUCLEOTIDE SEQUENCE [LARGE SCALE GENOMIC DNA]</scope>
    <source>
        <strain evidence="20">ATCC 29907 / DSM 4481 / JCM 1650 / NBRC 105725 / CDC 9005-74</strain>
    </source>
</reference>
<keyword evidence="12 15" id="KW-0627">Porphyrin biosynthesis</keyword>
<feature type="binding site" evidence="16">
    <location>
        <begin position="113"/>
        <end position="114"/>
    </location>
    <ligand>
        <name>S-adenosyl-L-methionine</name>
        <dbReference type="ChEBI" id="CHEBI:59789"/>
        <label>2</label>
    </ligand>
</feature>
<keyword evidence="8 15" id="KW-0479">Metal-binding</keyword>
<dbReference type="Gene3D" id="3.20.20.70">
    <property type="entry name" value="Aldolase class I"/>
    <property type="match status" value="1"/>
</dbReference>
<dbReference type="PATRIC" id="fig|630626.3.peg.3838"/>
<evidence type="ECO:0000256" key="11">
    <source>
        <dbReference type="ARBA" id="ARBA00023014"/>
    </source>
</evidence>
<dbReference type="PROSITE" id="PS51918">
    <property type="entry name" value="RADICAL_SAM"/>
    <property type="match status" value="1"/>
</dbReference>
<dbReference type="KEGG" id="ebt:EBL_c39390"/>
<dbReference type="UniPathway" id="UPA00251">
    <property type="reaction ID" value="UER00323"/>
</dbReference>
<dbReference type="NCBIfam" id="TIGR00538">
    <property type="entry name" value="hemN"/>
    <property type="match status" value="1"/>
</dbReference>
<dbReference type="GO" id="GO:0006782">
    <property type="term" value="P:protoporphyrinogen IX biosynthetic process"/>
    <property type="evidence" value="ECO:0007669"/>
    <property type="project" value="UniProtKB-UniPathway"/>
</dbReference>
<dbReference type="InterPro" id="IPR004558">
    <property type="entry name" value="Coprogen_oxidase_HemN"/>
</dbReference>
<feature type="binding site" evidence="16">
    <location>
        <position position="184"/>
    </location>
    <ligand>
        <name>S-adenosyl-L-methionine</name>
        <dbReference type="ChEBI" id="CHEBI:59789"/>
        <label>2</label>
    </ligand>
</feature>
<evidence type="ECO:0000256" key="3">
    <source>
        <dbReference type="ARBA" id="ARBA00005493"/>
    </source>
</evidence>
<dbReference type="GO" id="GO:0004109">
    <property type="term" value="F:coproporphyrinogen oxidase activity"/>
    <property type="evidence" value="ECO:0007669"/>
    <property type="project" value="InterPro"/>
</dbReference>
<evidence type="ECO:0000256" key="14">
    <source>
        <dbReference type="ARBA" id="ARBA00048321"/>
    </source>
</evidence>
<feature type="binding site" evidence="16">
    <location>
        <position position="172"/>
    </location>
    <ligand>
        <name>S-adenosyl-L-methionine</name>
        <dbReference type="ChEBI" id="CHEBI:59789"/>
        <label>2</label>
    </ligand>
</feature>
<protein>
    <recommendedName>
        <fullName evidence="15">Coproporphyrinogen-III oxidase</fullName>
        <ecNumber evidence="15">1.3.98.3</ecNumber>
    </recommendedName>
</protein>
<dbReference type="FunFam" id="3.80.30.20:FF:000012">
    <property type="entry name" value="Coproporphyrinogen-III oxidase"/>
    <property type="match status" value="1"/>
</dbReference>
<comment type="catalytic activity">
    <reaction evidence="14 15">
        <text>coproporphyrinogen III + 2 S-adenosyl-L-methionine = protoporphyrinogen IX + 2 5'-deoxyadenosine + 2 L-methionine + 2 CO2</text>
        <dbReference type="Rhea" id="RHEA:15425"/>
        <dbReference type="ChEBI" id="CHEBI:16526"/>
        <dbReference type="ChEBI" id="CHEBI:17319"/>
        <dbReference type="ChEBI" id="CHEBI:57307"/>
        <dbReference type="ChEBI" id="CHEBI:57309"/>
        <dbReference type="ChEBI" id="CHEBI:57844"/>
        <dbReference type="ChEBI" id="CHEBI:59789"/>
        <dbReference type="EC" id="1.3.98.3"/>
    </reaction>
</comment>
<feature type="binding site" evidence="16">
    <location>
        <position position="56"/>
    </location>
    <ligand>
        <name>S-adenosyl-L-methionine</name>
        <dbReference type="ChEBI" id="CHEBI:59789"/>
        <label>1</label>
    </ligand>
</feature>
<feature type="binding site" evidence="16">
    <location>
        <position position="243"/>
    </location>
    <ligand>
        <name>S-adenosyl-L-methionine</name>
        <dbReference type="ChEBI" id="CHEBI:59789"/>
        <label>2</label>
    </ligand>
</feature>
<keyword evidence="6 15" id="KW-0963">Cytoplasm</keyword>
<dbReference type="InterPro" id="IPR006638">
    <property type="entry name" value="Elp3/MiaA/NifB-like_rSAM"/>
</dbReference>
<comment type="function">
    <text evidence="13">Involved in the heme biosynthesis. Catalyzes the anaerobic oxidative decarboxylation of propionate groups of rings A and B of coproporphyrinogen III to yield the vinyl groups in protoporphyrinogen IX.</text>
</comment>
<evidence type="ECO:0000256" key="12">
    <source>
        <dbReference type="ARBA" id="ARBA00023244"/>
    </source>
</evidence>
<dbReference type="SFLD" id="SFLDS00029">
    <property type="entry name" value="Radical_SAM"/>
    <property type="match status" value="1"/>
</dbReference>
<dbReference type="AlphaFoldDB" id="I2BEL3"/>
<dbReference type="EC" id="1.3.98.3" evidence="15"/>
<dbReference type="InterPro" id="IPR034505">
    <property type="entry name" value="Coproporphyrinogen-III_oxidase"/>
</dbReference>
<evidence type="ECO:0000256" key="15">
    <source>
        <dbReference type="PIRNR" id="PIRNR000167"/>
    </source>
</evidence>
<dbReference type="eggNOG" id="COG0635">
    <property type="taxonomic scope" value="Bacteria"/>
</dbReference>
<dbReference type="Gene3D" id="1.10.10.920">
    <property type="match status" value="1"/>
</dbReference>
<keyword evidence="20" id="KW-1185">Reference proteome</keyword>
<comment type="subunit">
    <text evidence="4">Monomer.</text>
</comment>
<evidence type="ECO:0000256" key="2">
    <source>
        <dbReference type="ARBA" id="ARBA00004785"/>
    </source>
</evidence>
<dbReference type="PIRSF" id="PIRSF000167">
    <property type="entry name" value="HemN"/>
    <property type="match status" value="1"/>
</dbReference>
<comment type="pathway">
    <text evidence="2 15">Porphyrin-containing compound metabolism; protoporphyrin-IX biosynthesis; protoporphyrinogen-IX from coproporphyrinogen-III (AdoMet route): step 1/1.</text>
</comment>
<proteinExistence type="inferred from homology"/>
<accession>K6WJ17</accession>